<keyword evidence="5 13" id="KW-0812">Transmembrane</keyword>
<evidence type="ECO:0000313" key="16">
    <source>
        <dbReference type="EMBL" id="THU72656.1"/>
    </source>
</evidence>
<evidence type="ECO:0000313" key="17">
    <source>
        <dbReference type="Proteomes" id="UP000317650"/>
    </source>
</evidence>
<keyword evidence="17" id="KW-1185">Reference proteome</keyword>
<feature type="domain" description="Disease resistance R13L4/SHOC-2-like LRR" evidence="15">
    <location>
        <begin position="145"/>
        <end position="245"/>
    </location>
</feature>
<dbReference type="Proteomes" id="UP000317650">
    <property type="component" value="Chromosome 4"/>
</dbReference>
<feature type="region of interest" description="Disordered" evidence="12">
    <location>
        <begin position="1"/>
        <end position="33"/>
    </location>
</feature>
<keyword evidence="10" id="KW-0675">Receptor</keyword>
<dbReference type="InterPro" id="IPR001611">
    <property type="entry name" value="Leu-rich_rpt"/>
</dbReference>
<protein>
    <submittedName>
        <fullName evidence="16">Uncharacterized protein</fullName>
    </submittedName>
</protein>
<comment type="similarity">
    <text evidence="2">Belongs to the RLP family.</text>
</comment>
<dbReference type="GO" id="GO:0051606">
    <property type="term" value="P:detection of stimulus"/>
    <property type="evidence" value="ECO:0007669"/>
    <property type="project" value="UniProtKB-ARBA"/>
</dbReference>
<dbReference type="FunFam" id="3.80.10.10:FF:000627">
    <property type="entry name" value="Probable leucine-rich repeat receptor-like protein kinase At2g33170"/>
    <property type="match status" value="1"/>
</dbReference>
<dbReference type="FunFam" id="3.80.10.10:FF:000470">
    <property type="entry name" value="LRR receptor-like serine/threonine-protein kinase RPK2"/>
    <property type="match status" value="1"/>
</dbReference>
<keyword evidence="7" id="KW-0677">Repeat</keyword>
<organism evidence="16 17">
    <name type="scientific">Musa balbisiana</name>
    <name type="common">Banana</name>
    <dbReference type="NCBI Taxonomy" id="52838"/>
    <lineage>
        <taxon>Eukaryota</taxon>
        <taxon>Viridiplantae</taxon>
        <taxon>Streptophyta</taxon>
        <taxon>Embryophyta</taxon>
        <taxon>Tracheophyta</taxon>
        <taxon>Spermatophyta</taxon>
        <taxon>Magnoliopsida</taxon>
        <taxon>Liliopsida</taxon>
        <taxon>Zingiberales</taxon>
        <taxon>Musaceae</taxon>
        <taxon>Musa</taxon>
    </lineage>
</organism>
<evidence type="ECO:0000256" key="1">
    <source>
        <dbReference type="ARBA" id="ARBA00004251"/>
    </source>
</evidence>
<keyword evidence="6" id="KW-0732">Signal</keyword>
<evidence type="ECO:0000259" key="15">
    <source>
        <dbReference type="Pfam" id="PF23598"/>
    </source>
</evidence>
<comment type="caution">
    <text evidence="16">The sequence shown here is derived from an EMBL/GenBank/DDBJ whole genome shotgun (WGS) entry which is preliminary data.</text>
</comment>
<keyword evidence="3" id="KW-1003">Cell membrane</keyword>
<dbReference type="Pfam" id="PF00560">
    <property type="entry name" value="LRR_1"/>
    <property type="match status" value="3"/>
</dbReference>
<keyword evidence="9 13" id="KW-0472">Membrane</keyword>
<reference evidence="16 17" key="1">
    <citation type="journal article" date="2019" name="Nat. Plants">
        <title>Genome sequencing of Musa balbisiana reveals subgenome evolution and function divergence in polyploid bananas.</title>
        <authorList>
            <person name="Yao X."/>
        </authorList>
    </citation>
    <scope>NUCLEOTIDE SEQUENCE [LARGE SCALE GENOMIC DNA]</scope>
    <source>
        <strain evidence="17">cv. DH-PKW</strain>
        <tissue evidence="16">Leaves</tissue>
    </source>
</reference>
<evidence type="ECO:0000256" key="9">
    <source>
        <dbReference type="ARBA" id="ARBA00023136"/>
    </source>
</evidence>
<evidence type="ECO:0000256" key="4">
    <source>
        <dbReference type="ARBA" id="ARBA00022614"/>
    </source>
</evidence>
<dbReference type="AlphaFoldDB" id="A0A4S8KC11"/>
<evidence type="ECO:0000256" key="12">
    <source>
        <dbReference type="SAM" id="MobiDB-lite"/>
    </source>
</evidence>
<dbReference type="SUPFAM" id="SSF52058">
    <property type="entry name" value="L domain-like"/>
    <property type="match status" value="1"/>
</dbReference>
<evidence type="ECO:0000256" key="13">
    <source>
        <dbReference type="SAM" id="Phobius"/>
    </source>
</evidence>
<evidence type="ECO:0000256" key="2">
    <source>
        <dbReference type="ARBA" id="ARBA00009592"/>
    </source>
</evidence>
<dbReference type="InterPro" id="IPR032675">
    <property type="entry name" value="LRR_dom_sf"/>
</dbReference>
<dbReference type="InterPro" id="IPR055414">
    <property type="entry name" value="LRR_R13L4/SHOC2-like"/>
</dbReference>
<proteinExistence type="inferred from homology"/>
<evidence type="ECO:0000259" key="14">
    <source>
        <dbReference type="Pfam" id="PF08263"/>
    </source>
</evidence>
<feature type="domain" description="Leucine-rich repeat-containing N-terminal plant-type" evidence="14">
    <location>
        <begin position="103"/>
        <end position="139"/>
    </location>
</feature>
<evidence type="ECO:0000256" key="8">
    <source>
        <dbReference type="ARBA" id="ARBA00022989"/>
    </source>
</evidence>
<evidence type="ECO:0000256" key="5">
    <source>
        <dbReference type="ARBA" id="ARBA00022692"/>
    </source>
</evidence>
<keyword evidence="4" id="KW-0433">Leucine-rich repeat</keyword>
<comment type="subcellular location">
    <subcellularLocation>
        <location evidence="1">Cell membrane</location>
        <topology evidence="1">Single-pass type I membrane protein</topology>
    </subcellularLocation>
</comment>
<feature type="transmembrane region" description="Helical" evidence="13">
    <location>
        <begin position="77"/>
        <end position="96"/>
    </location>
</feature>
<accession>A0A4S8KC11</accession>
<dbReference type="InterPro" id="IPR003591">
    <property type="entry name" value="Leu-rich_rpt_typical-subtyp"/>
</dbReference>
<dbReference type="Pfam" id="PF08263">
    <property type="entry name" value="LRRNT_2"/>
    <property type="match status" value="1"/>
</dbReference>
<dbReference type="InterPro" id="IPR013210">
    <property type="entry name" value="LRR_N_plant-typ"/>
</dbReference>
<dbReference type="Gene3D" id="3.80.10.10">
    <property type="entry name" value="Ribonuclease Inhibitor"/>
    <property type="match status" value="2"/>
</dbReference>
<gene>
    <name evidence="16" type="ORF">C4D60_Mb04t14500</name>
</gene>
<evidence type="ECO:0000256" key="10">
    <source>
        <dbReference type="ARBA" id="ARBA00023170"/>
    </source>
</evidence>
<keyword evidence="11" id="KW-0325">Glycoprotein</keyword>
<dbReference type="GO" id="GO:0005886">
    <property type="term" value="C:plasma membrane"/>
    <property type="evidence" value="ECO:0007669"/>
    <property type="project" value="UniProtKB-SubCell"/>
</dbReference>
<evidence type="ECO:0000256" key="7">
    <source>
        <dbReference type="ARBA" id="ARBA00022737"/>
    </source>
</evidence>
<evidence type="ECO:0000256" key="11">
    <source>
        <dbReference type="ARBA" id="ARBA00023180"/>
    </source>
</evidence>
<dbReference type="Pfam" id="PF23598">
    <property type="entry name" value="LRR_14"/>
    <property type="match status" value="1"/>
</dbReference>
<name>A0A4S8KC11_MUSBA</name>
<dbReference type="PANTHER" id="PTHR48063">
    <property type="entry name" value="LRR RECEPTOR-LIKE KINASE"/>
    <property type="match status" value="1"/>
</dbReference>
<evidence type="ECO:0000256" key="3">
    <source>
        <dbReference type="ARBA" id="ARBA00022475"/>
    </source>
</evidence>
<dbReference type="STRING" id="52838.A0A4S8KC11"/>
<keyword evidence="8 13" id="KW-1133">Transmembrane helix</keyword>
<dbReference type="InterPro" id="IPR046956">
    <property type="entry name" value="RLP23-like"/>
</dbReference>
<sequence>MALVGVGGRRVHGTTNDPARSPLHPASSASSSSTTPLFRLFFLSNLNPNEASRDSSIFSFAASIFPAVAMMSLRFPLLLLLLLLVLLANLFSGLAARATGATTDRAALLSVHNRLDPFNSLSSWGGDDDYCHWKGVSCDGPGRVTVLDLSELGLSGSLSPDIGNLTYLQFLNLSHNHLQGQLPAELGNLLYLESLRLGSNRLTGEIPVEMGALHKLVILSLHDNVLTGRIPPSLGNLSSLTHLGLAGNRLTGTLPSSIASLPALQHLSVTRNNLTGAIPTSIFHLSTLTHLYLGHNQFSGSFPSDMGDTLVHLQVLQANNNNFEGHLPASLPHAGMLREIVLAHNRFSGLVPGDIGKLVDLRSLSVRDNSLEAKTKEDWEFFASLANCKHLHTLDPSHNKLEGELPIPITDLSPQLAFIGLGGNNITNEPTSADLASLLPTLQVDKTVATAVCPDCRDGTIDD</sequence>
<dbReference type="SMART" id="SM00369">
    <property type="entry name" value="LRR_TYP"/>
    <property type="match status" value="5"/>
</dbReference>
<evidence type="ECO:0000256" key="6">
    <source>
        <dbReference type="ARBA" id="ARBA00022729"/>
    </source>
</evidence>
<dbReference type="EMBL" id="PYDT01000001">
    <property type="protein sequence ID" value="THU72656.1"/>
    <property type="molecule type" value="Genomic_DNA"/>
</dbReference>